<proteinExistence type="predicted"/>
<reference evidence="2 3" key="1">
    <citation type="submission" date="2023-12" db="EMBL/GenBank/DDBJ databases">
        <title>A high-quality genome assembly for Dillenia turbinata (Dilleniales).</title>
        <authorList>
            <person name="Chanderbali A."/>
        </authorList>
    </citation>
    <scope>NUCLEOTIDE SEQUENCE [LARGE SCALE GENOMIC DNA]</scope>
    <source>
        <strain evidence="2">LSX21</strain>
        <tissue evidence="2">Leaf</tissue>
    </source>
</reference>
<evidence type="ECO:0000313" key="2">
    <source>
        <dbReference type="EMBL" id="KAK6930870.1"/>
    </source>
</evidence>
<dbReference type="EMBL" id="JBAMMX010000011">
    <property type="protein sequence ID" value="KAK6930870.1"/>
    <property type="molecule type" value="Genomic_DNA"/>
</dbReference>
<organism evidence="2 3">
    <name type="scientific">Dillenia turbinata</name>
    <dbReference type="NCBI Taxonomy" id="194707"/>
    <lineage>
        <taxon>Eukaryota</taxon>
        <taxon>Viridiplantae</taxon>
        <taxon>Streptophyta</taxon>
        <taxon>Embryophyta</taxon>
        <taxon>Tracheophyta</taxon>
        <taxon>Spermatophyta</taxon>
        <taxon>Magnoliopsida</taxon>
        <taxon>eudicotyledons</taxon>
        <taxon>Gunneridae</taxon>
        <taxon>Pentapetalae</taxon>
        <taxon>Dilleniales</taxon>
        <taxon>Dilleniaceae</taxon>
        <taxon>Dillenia</taxon>
    </lineage>
</organism>
<accession>A0AAN8ZDG3</accession>
<gene>
    <name evidence="2" type="ORF">RJ641_002663</name>
</gene>
<evidence type="ECO:0000256" key="1">
    <source>
        <dbReference type="SAM" id="MobiDB-lite"/>
    </source>
</evidence>
<name>A0AAN8ZDG3_9MAGN</name>
<keyword evidence="3" id="KW-1185">Reference proteome</keyword>
<feature type="region of interest" description="Disordered" evidence="1">
    <location>
        <begin position="1"/>
        <end position="39"/>
    </location>
</feature>
<comment type="caution">
    <text evidence="2">The sequence shown here is derived from an EMBL/GenBank/DDBJ whole genome shotgun (WGS) entry which is preliminary data.</text>
</comment>
<protein>
    <submittedName>
        <fullName evidence="2">Uncharacterized protein</fullName>
    </submittedName>
</protein>
<feature type="non-terminal residue" evidence="2">
    <location>
        <position position="92"/>
    </location>
</feature>
<dbReference type="Proteomes" id="UP001370490">
    <property type="component" value="Unassembled WGS sequence"/>
</dbReference>
<sequence>MDSGLSWADIWDSSNDPLPSSSENDKKKKKGKDGKSEKKKWSLNWMNRLSKFSNGSRSLRKNLVPVNTAIINQPQILTSWTNFNVDSTIIIV</sequence>
<dbReference type="AlphaFoldDB" id="A0AAN8ZDG3"/>
<evidence type="ECO:0000313" key="3">
    <source>
        <dbReference type="Proteomes" id="UP001370490"/>
    </source>
</evidence>